<name>A0A9X3HX21_9VIBR</name>
<dbReference type="RefSeq" id="WP_265675419.1">
    <property type="nucleotide sequence ID" value="NZ_JAKRRY010000016.1"/>
</dbReference>
<dbReference type="InterPro" id="IPR010980">
    <property type="entry name" value="Cyt_c/b562"/>
</dbReference>
<dbReference type="EMBL" id="JAKRRY010000016">
    <property type="protein sequence ID" value="MCW8346879.1"/>
    <property type="molecule type" value="Genomic_DNA"/>
</dbReference>
<dbReference type="GO" id="GO:0020037">
    <property type="term" value="F:heme binding"/>
    <property type="evidence" value="ECO:0007669"/>
    <property type="project" value="InterPro"/>
</dbReference>
<evidence type="ECO:0000313" key="2">
    <source>
        <dbReference type="Proteomes" id="UP001155587"/>
    </source>
</evidence>
<dbReference type="GO" id="GO:0022900">
    <property type="term" value="P:electron transport chain"/>
    <property type="evidence" value="ECO:0007669"/>
    <property type="project" value="InterPro"/>
</dbReference>
<dbReference type="Pfam" id="PF01322">
    <property type="entry name" value="Cytochrom_C_2"/>
    <property type="match status" value="1"/>
</dbReference>
<dbReference type="AlphaFoldDB" id="A0A9X3HX21"/>
<protein>
    <submittedName>
        <fullName evidence="1">Cytochrome c</fullName>
    </submittedName>
</protein>
<proteinExistence type="predicted"/>
<sequence>MMNRRMTMTIKKLSLKSVQATRVAPFSQWLMAAVIVVSNVTVTSAMASENSIEQRQAAFSDIESNTKAAAKMIDGDETDWAALLVMSEQLVASGDVVSNAFVAGSDEGGKAKSDVWEKPEKFERLMLEMNDGYQSLLAAAQHQDAKKAKQAIKSAESTCRSCHRSYRARW</sequence>
<evidence type="ECO:0000313" key="1">
    <source>
        <dbReference type="EMBL" id="MCW8346879.1"/>
    </source>
</evidence>
<reference evidence="1" key="1">
    <citation type="submission" date="2022-02" db="EMBL/GenBank/DDBJ databases">
        <title>Vibrio sp. nov, a new bacterium isolated from seawater.</title>
        <authorList>
            <person name="Yuan Y."/>
        </authorList>
    </citation>
    <scope>NUCLEOTIDE SEQUENCE</scope>
    <source>
        <strain evidence="1">ZSDZ65</strain>
    </source>
</reference>
<dbReference type="InterPro" id="IPR002321">
    <property type="entry name" value="Cyt_c_II"/>
</dbReference>
<organism evidence="1 2">
    <name type="scientific">Vibrio qingdaonensis</name>
    <dbReference type="NCBI Taxonomy" id="2829491"/>
    <lineage>
        <taxon>Bacteria</taxon>
        <taxon>Pseudomonadati</taxon>
        <taxon>Pseudomonadota</taxon>
        <taxon>Gammaproteobacteria</taxon>
        <taxon>Vibrionales</taxon>
        <taxon>Vibrionaceae</taxon>
        <taxon>Vibrio</taxon>
    </lineage>
</organism>
<dbReference type="GO" id="GO:0005506">
    <property type="term" value="F:iron ion binding"/>
    <property type="evidence" value="ECO:0007669"/>
    <property type="project" value="InterPro"/>
</dbReference>
<dbReference type="SUPFAM" id="SSF47175">
    <property type="entry name" value="Cytochromes"/>
    <property type="match status" value="1"/>
</dbReference>
<gene>
    <name evidence="1" type="ORF">MD535_12810</name>
</gene>
<dbReference type="PROSITE" id="PS51009">
    <property type="entry name" value="CYTCII"/>
    <property type="match status" value="1"/>
</dbReference>
<dbReference type="GO" id="GO:0009055">
    <property type="term" value="F:electron transfer activity"/>
    <property type="evidence" value="ECO:0007669"/>
    <property type="project" value="InterPro"/>
</dbReference>
<dbReference type="Proteomes" id="UP001155587">
    <property type="component" value="Unassembled WGS sequence"/>
</dbReference>
<keyword evidence="2" id="KW-1185">Reference proteome</keyword>
<dbReference type="Gene3D" id="1.20.120.10">
    <property type="entry name" value="Cytochrome c/b562"/>
    <property type="match status" value="1"/>
</dbReference>
<accession>A0A9X3HX21</accession>
<comment type="caution">
    <text evidence="1">The sequence shown here is derived from an EMBL/GenBank/DDBJ whole genome shotgun (WGS) entry which is preliminary data.</text>
</comment>